<dbReference type="RefSeq" id="WP_243417906.1">
    <property type="nucleotide sequence ID" value="NZ_QEKW01000002.1"/>
</dbReference>
<dbReference type="HAMAP" id="MF_00276">
    <property type="entry name" value="KdpC"/>
    <property type="match status" value="1"/>
</dbReference>
<keyword evidence="8 11" id="KW-1133">Transmembrane helix</keyword>
<organism evidence="13 14">
    <name type="scientific">Actinomycetospora cinnamomea</name>
    <dbReference type="NCBI Taxonomy" id="663609"/>
    <lineage>
        <taxon>Bacteria</taxon>
        <taxon>Bacillati</taxon>
        <taxon>Actinomycetota</taxon>
        <taxon>Actinomycetes</taxon>
        <taxon>Pseudonocardiales</taxon>
        <taxon>Pseudonocardiaceae</taxon>
        <taxon>Actinomycetospora</taxon>
    </lineage>
</organism>
<evidence type="ECO:0000256" key="5">
    <source>
        <dbReference type="ARBA" id="ARBA00022741"/>
    </source>
</evidence>
<evidence type="ECO:0000256" key="10">
    <source>
        <dbReference type="ARBA" id="ARBA00023136"/>
    </source>
</evidence>
<evidence type="ECO:0000256" key="4">
    <source>
        <dbReference type="ARBA" id="ARBA00022692"/>
    </source>
</evidence>
<dbReference type="EMBL" id="QEKW01000002">
    <property type="protein sequence ID" value="PVZ13276.1"/>
    <property type="molecule type" value="Genomic_DNA"/>
</dbReference>
<keyword evidence="10 11" id="KW-0472">Membrane</keyword>
<reference evidence="13 14" key="1">
    <citation type="submission" date="2018-04" db="EMBL/GenBank/DDBJ databases">
        <title>Genomic Encyclopedia of Type Strains, Phase IV (KMG-IV): sequencing the most valuable type-strain genomes for metagenomic binning, comparative biology and taxonomic classification.</title>
        <authorList>
            <person name="Goeker M."/>
        </authorList>
    </citation>
    <scope>NUCLEOTIDE SEQUENCE [LARGE SCALE GENOMIC DNA]</scope>
    <source>
        <strain evidence="13 14">DSM 45771</strain>
    </source>
</reference>
<dbReference type="GO" id="GO:0005886">
    <property type="term" value="C:plasma membrane"/>
    <property type="evidence" value="ECO:0007669"/>
    <property type="project" value="UniProtKB-SubCell"/>
</dbReference>
<evidence type="ECO:0000256" key="8">
    <source>
        <dbReference type="ARBA" id="ARBA00022989"/>
    </source>
</evidence>
<name>A0A2U1FMA8_9PSEU</name>
<keyword evidence="7 11" id="KW-0630">Potassium</keyword>
<comment type="caution">
    <text evidence="13">The sequence shown here is derived from an EMBL/GenBank/DDBJ whole genome shotgun (WGS) entry which is preliminary data.</text>
</comment>
<dbReference type="PANTHER" id="PTHR30042">
    <property type="entry name" value="POTASSIUM-TRANSPORTING ATPASE C CHAIN"/>
    <property type="match status" value="1"/>
</dbReference>
<evidence type="ECO:0000256" key="1">
    <source>
        <dbReference type="ARBA" id="ARBA00022448"/>
    </source>
</evidence>
<evidence type="ECO:0000256" key="2">
    <source>
        <dbReference type="ARBA" id="ARBA00022475"/>
    </source>
</evidence>
<dbReference type="PIRSF" id="PIRSF001296">
    <property type="entry name" value="K_ATPase_KdpC"/>
    <property type="match status" value="1"/>
</dbReference>
<feature type="region of interest" description="Disordered" evidence="12">
    <location>
        <begin position="81"/>
        <end position="125"/>
    </location>
</feature>
<accession>A0A2U1FMA8</accession>
<dbReference type="GO" id="GO:0005524">
    <property type="term" value="F:ATP binding"/>
    <property type="evidence" value="ECO:0007669"/>
    <property type="project" value="UniProtKB-UniRule"/>
</dbReference>
<dbReference type="Proteomes" id="UP000245639">
    <property type="component" value="Unassembled WGS sequence"/>
</dbReference>
<keyword evidence="9 11" id="KW-0406">Ion transport</keyword>
<proteinExistence type="inferred from homology"/>
<comment type="subcellular location">
    <subcellularLocation>
        <location evidence="11">Cell membrane</location>
        <topology evidence="11">Single-pass membrane protein</topology>
    </subcellularLocation>
</comment>
<evidence type="ECO:0000313" key="13">
    <source>
        <dbReference type="EMBL" id="PVZ13276.1"/>
    </source>
</evidence>
<evidence type="ECO:0000256" key="9">
    <source>
        <dbReference type="ARBA" id="ARBA00023065"/>
    </source>
</evidence>
<evidence type="ECO:0000256" key="6">
    <source>
        <dbReference type="ARBA" id="ARBA00022840"/>
    </source>
</evidence>
<evidence type="ECO:0000256" key="3">
    <source>
        <dbReference type="ARBA" id="ARBA00022538"/>
    </source>
</evidence>
<keyword evidence="6 11" id="KW-0067">ATP-binding</keyword>
<gene>
    <name evidence="11" type="primary">kdpC</name>
    <name evidence="13" type="ORF">C8D89_102426</name>
</gene>
<keyword evidence="1 11" id="KW-0813">Transport</keyword>
<dbReference type="InterPro" id="IPR003820">
    <property type="entry name" value="KdpC"/>
</dbReference>
<evidence type="ECO:0000313" key="14">
    <source>
        <dbReference type="Proteomes" id="UP000245639"/>
    </source>
</evidence>
<dbReference type="AlphaFoldDB" id="A0A2U1FMA8"/>
<sequence>MTTLLEPDTESGTSAVTGAQLRRQAGAAIRVLLVLTVLLGVVYPAAIWGLSRLPGLHGNAEGSVMPSGGSSLIGIDPVPADPAADPWFHTRPSASAPDDPGSVPAPGLGPADATTSGGSNLGGDAEDLGAAVAERRAAIAAREGIDPAAVPPDALTASASGLDPHIGLEYAALQVPRVARVSGLGEDRVRALVADATDGRVLGVLGEPRVTVPELNAALVSALTPTAPGVGEECGCTMRR</sequence>
<keyword evidence="3 11" id="KW-0633">Potassium transport</keyword>
<keyword evidence="14" id="KW-1185">Reference proteome</keyword>
<protein>
    <recommendedName>
        <fullName evidence="11">Potassium-transporting ATPase KdpC subunit</fullName>
    </recommendedName>
    <alternativeName>
        <fullName evidence="11">ATP phosphohydrolase [potassium-transporting] C chain</fullName>
    </alternativeName>
    <alternativeName>
        <fullName evidence="11">Potassium-binding and translocating subunit C</fullName>
    </alternativeName>
    <alternativeName>
        <fullName evidence="11">Potassium-translocating ATPase C chain</fullName>
    </alternativeName>
</protein>
<keyword evidence="2 11" id="KW-1003">Cell membrane</keyword>
<comment type="function">
    <text evidence="11">Part of the high-affinity ATP-driven potassium transport (or Kdp) system, which catalyzes the hydrolysis of ATP coupled with the electrogenic transport of potassium into the cytoplasm. This subunit acts as a catalytic chaperone that increases the ATP-binding affinity of the ATP-hydrolyzing subunit KdpB by the formation of a transient KdpB/KdpC/ATP ternary complex.</text>
</comment>
<evidence type="ECO:0000256" key="12">
    <source>
        <dbReference type="SAM" id="MobiDB-lite"/>
    </source>
</evidence>
<dbReference type="GO" id="GO:0008556">
    <property type="term" value="F:P-type potassium transmembrane transporter activity"/>
    <property type="evidence" value="ECO:0007669"/>
    <property type="project" value="InterPro"/>
</dbReference>
<evidence type="ECO:0000256" key="11">
    <source>
        <dbReference type="HAMAP-Rule" id="MF_00276"/>
    </source>
</evidence>
<keyword evidence="5 11" id="KW-0547">Nucleotide-binding</keyword>
<evidence type="ECO:0000256" key="7">
    <source>
        <dbReference type="ARBA" id="ARBA00022958"/>
    </source>
</evidence>
<comment type="subunit">
    <text evidence="11">The system is composed of three essential subunits: KdpA, KdpB and KdpC.</text>
</comment>
<dbReference type="Pfam" id="PF02669">
    <property type="entry name" value="KdpC"/>
    <property type="match status" value="1"/>
</dbReference>
<keyword evidence="4 11" id="KW-0812">Transmembrane</keyword>
<dbReference type="PANTHER" id="PTHR30042:SF2">
    <property type="entry name" value="POTASSIUM-TRANSPORTING ATPASE KDPC SUBUNIT"/>
    <property type="match status" value="1"/>
</dbReference>
<comment type="similarity">
    <text evidence="11">Belongs to the KdpC family.</text>
</comment>
<feature type="transmembrane region" description="Helical" evidence="11">
    <location>
        <begin position="31"/>
        <end position="50"/>
    </location>
</feature>